<dbReference type="PANTHER" id="PTHR33154:SF38">
    <property type="entry name" value="HTH ARSR-TYPE DOMAIN-CONTAINING PROTEIN"/>
    <property type="match status" value="1"/>
</dbReference>
<dbReference type="FunFam" id="1.10.10.10:FF:001284">
    <property type="entry name" value="ArsR family transcriptional regulator"/>
    <property type="match status" value="1"/>
</dbReference>
<reference evidence="5" key="1">
    <citation type="journal article" date="2021" name="Environ. Microbiol.">
        <title>New insights into the diversity and evolution of the archaeal mobilome from three complete genomes of Saccharolobus shibatae.</title>
        <authorList>
            <person name="Medvedeva S."/>
            <person name="Brandt D."/>
            <person name="Cvirkaite-Krupovic V."/>
            <person name="Liu Y."/>
            <person name="Severinov K."/>
            <person name="Ishino S."/>
            <person name="Ishino Y."/>
            <person name="Prangishvili D."/>
            <person name="Kalinowski J."/>
            <person name="Krupovic M."/>
        </authorList>
    </citation>
    <scope>NUCLEOTIDE SEQUENCE</scope>
    <source>
        <strain evidence="5">B12</strain>
    </source>
</reference>
<keyword evidence="3" id="KW-0804">Transcription</keyword>
<dbReference type="InterPro" id="IPR011991">
    <property type="entry name" value="ArsR-like_HTH"/>
</dbReference>
<dbReference type="GO" id="GO:0003677">
    <property type="term" value="F:DNA binding"/>
    <property type="evidence" value="ECO:0007669"/>
    <property type="project" value="UniProtKB-KW"/>
</dbReference>
<evidence type="ECO:0000259" key="4">
    <source>
        <dbReference type="PROSITE" id="PS50987"/>
    </source>
</evidence>
<dbReference type="GO" id="GO:0003700">
    <property type="term" value="F:DNA-binding transcription factor activity"/>
    <property type="evidence" value="ECO:0007669"/>
    <property type="project" value="InterPro"/>
</dbReference>
<dbReference type="CDD" id="cd00090">
    <property type="entry name" value="HTH_ARSR"/>
    <property type="match status" value="1"/>
</dbReference>
<evidence type="ECO:0000256" key="1">
    <source>
        <dbReference type="ARBA" id="ARBA00023015"/>
    </source>
</evidence>
<dbReference type="AlphaFoldDB" id="A0A8F5BKX8"/>
<protein>
    <submittedName>
        <fullName evidence="5">Transcriptional regulator</fullName>
    </submittedName>
</protein>
<dbReference type="Pfam" id="PF01022">
    <property type="entry name" value="HTH_5"/>
    <property type="match status" value="1"/>
</dbReference>
<organism evidence="5 6">
    <name type="scientific">Saccharolobus shibatae (strain ATCC 51178 / DSM 5389 / JCM 8931 / NBRC 15437 / B12)</name>
    <name type="common">Sulfolobus shibatae</name>
    <dbReference type="NCBI Taxonomy" id="523848"/>
    <lineage>
        <taxon>Archaea</taxon>
        <taxon>Thermoproteota</taxon>
        <taxon>Thermoprotei</taxon>
        <taxon>Sulfolobales</taxon>
        <taxon>Sulfolobaceae</taxon>
        <taxon>Saccharolobus</taxon>
    </lineage>
</organism>
<evidence type="ECO:0000313" key="5">
    <source>
        <dbReference type="EMBL" id="QXJ27198.1"/>
    </source>
</evidence>
<dbReference type="InterPro" id="IPR001845">
    <property type="entry name" value="HTH_ArsR_DNA-bd_dom"/>
</dbReference>
<evidence type="ECO:0000256" key="2">
    <source>
        <dbReference type="ARBA" id="ARBA00023125"/>
    </source>
</evidence>
<dbReference type="Proteomes" id="UP000694018">
    <property type="component" value="Chromosome"/>
</dbReference>
<dbReference type="OrthoDB" id="34034at2157"/>
<keyword evidence="2" id="KW-0238">DNA-binding</keyword>
<sequence>MELVIDDPEKIYEISKALSTMTRINILQLVSIMPMSISELTEKLNMSKGNISSHISELENLGLVEVEYQNGIKGIKKIIKAKYDKIIIVLKSSNSPNEA</sequence>
<accession>A0A8F5BKX8</accession>
<keyword evidence="1" id="KW-0805">Transcription regulation</keyword>
<evidence type="ECO:0000256" key="3">
    <source>
        <dbReference type="ARBA" id="ARBA00023163"/>
    </source>
</evidence>
<feature type="domain" description="HTH arsR-type" evidence="4">
    <location>
        <begin position="3"/>
        <end position="97"/>
    </location>
</feature>
<dbReference type="PANTHER" id="PTHR33154">
    <property type="entry name" value="TRANSCRIPTIONAL REGULATOR, ARSR FAMILY"/>
    <property type="match status" value="1"/>
</dbReference>
<dbReference type="SMART" id="SM00418">
    <property type="entry name" value="HTH_ARSR"/>
    <property type="match status" value="1"/>
</dbReference>
<dbReference type="InterPro" id="IPR051081">
    <property type="entry name" value="HTH_MetalResp_TranReg"/>
</dbReference>
<dbReference type="EMBL" id="CP077717">
    <property type="protein sequence ID" value="QXJ27198.1"/>
    <property type="molecule type" value="Genomic_DNA"/>
</dbReference>
<gene>
    <name evidence="5" type="ORF">J5U23_00056</name>
</gene>
<name>A0A8F5BKX8_SACSH</name>
<dbReference type="GeneID" id="65561678"/>
<dbReference type="KEGG" id="sshi:J5U23_00056"/>
<dbReference type="PROSITE" id="PS50987">
    <property type="entry name" value="HTH_ARSR_2"/>
    <property type="match status" value="1"/>
</dbReference>
<proteinExistence type="predicted"/>
<evidence type="ECO:0000313" key="6">
    <source>
        <dbReference type="Proteomes" id="UP000694018"/>
    </source>
</evidence>
<dbReference type="RefSeq" id="WP_218258978.1">
    <property type="nucleotide sequence ID" value="NZ_CP077717.1"/>
</dbReference>